<proteinExistence type="predicted"/>
<keyword evidence="2" id="KW-1185">Reference proteome</keyword>
<reference evidence="1 2" key="1">
    <citation type="submission" date="2020-07" db="EMBL/GenBank/DDBJ databases">
        <title>Gai3-2, isolated from salt lake.</title>
        <authorList>
            <person name="Cui H."/>
            <person name="Shi X."/>
        </authorList>
    </citation>
    <scope>NUCLEOTIDE SEQUENCE [LARGE SCALE GENOMIC DNA]</scope>
    <source>
        <strain evidence="1 2">Gai3-2</strain>
    </source>
</reference>
<organism evidence="1 2">
    <name type="scientific">Halorarum halophilum</name>
    <dbReference type="NCBI Taxonomy" id="2743090"/>
    <lineage>
        <taxon>Archaea</taxon>
        <taxon>Methanobacteriati</taxon>
        <taxon>Methanobacteriota</taxon>
        <taxon>Stenosarchaea group</taxon>
        <taxon>Halobacteria</taxon>
        <taxon>Halobacteriales</taxon>
        <taxon>Haloferacaceae</taxon>
        <taxon>Halorarum</taxon>
    </lineage>
</organism>
<evidence type="ECO:0000313" key="2">
    <source>
        <dbReference type="Proteomes" id="UP000509750"/>
    </source>
</evidence>
<dbReference type="AlphaFoldDB" id="A0A7D5GEA9"/>
<dbReference type="KEGG" id="halg:HUG10_04305"/>
<dbReference type="EMBL" id="CP058529">
    <property type="protein sequence ID" value="QLG26810.1"/>
    <property type="molecule type" value="Genomic_DNA"/>
</dbReference>
<dbReference type="Proteomes" id="UP000509750">
    <property type="component" value="Chromosome"/>
</dbReference>
<gene>
    <name evidence="1" type="ORF">HUG10_04305</name>
</gene>
<evidence type="ECO:0000313" key="1">
    <source>
        <dbReference type="EMBL" id="QLG26810.1"/>
    </source>
</evidence>
<accession>A0A7D5GEA9</accession>
<name>A0A7D5GEA9_9EURY</name>
<dbReference type="GeneID" id="56028028"/>
<sequence>MTVRDDDPRFGDSYVRQELDSPTGGRVTLVGVVHDHPASTYRVRTVVDAVDPDVLALELPPLAVGLFEQYAEGERTPPTFGGEMSAAIQAARTDAVAGIDGPDRAFYRRLVRTLSRERPSRPEAKRILSGLASASKRAVVCRVAGALAARTGVRLEVDVPVAHDCTWADDPEDQAADERRQIRQSQALTSALGPCTASRATAFRDATREAHMADRLADLRETGSVVAVVGIDHLDPLSELLDGTGN</sequence>
<dbReference type="RefSeq" id="WP_179168385.1">
    <property type="nucleotide sequence ID" value="NZ_CP058529.1"/>
</dbReference>
<dbReference type="OrthoDB" id="204416at2157"/>
<protein>
    <submittedName>
        <fullName evidence="1">Uncharacterized protein</fullName>
    </submittedName>
</protein>